<feature type="domain" description="PNPLA" evidence="5">
    <location>
        <begin position="4"/>
        <end position="192"/>
    </location>
</feature>
<organism evidence="6 7">
    <name type="scientific">Candidatus Stercoripulliclostridium merdipullorum</name>
    <dbReference type="NCBI Taxonomy" id="2840952"/>
    <lineage>
        <taxon>Bacteria</taxon>
        <taxon>Bacillati</taxon>
        <taxon>Bacillota</taxon>
        <taxon>Clostridia</taxon>
        <taxon>Eubacteriales</taxon>
        <taxon>Candidatus Stercoripulliclostridium</taxon>
    </lineage>
</organism>
<feature type="short sequence motif" description="GXGXXG" evidence="4">
    <location>
        <begin position="8"/>
        <end position="13"/>
    </location>
</feature>
<sequence length="389" mass="43871">MRGLVLEGGGAKGAFHIGVLKALYEHDYTFDGVTGTSIGAVNGAMIAQGDFDVAYEMWQQLTPSQVMDVDETMLAQLIARKFDRASLAYALKMAKSVFANKGLSMQKAIALLDRYIDEDKLRRSPCDFGLVTVDTTEKWKPVEIFKEDIPVGLLKSYIAASAYFPAFRRDPIDGKSFIDGGIYDNLPINLLIRRGGYDHIVAIRTMSRMPHGKVIDKTVRVDYINPSESLGKTLDFSNARCNFNLKLGYFDGRRYVNGYAGKRFYVNLQGEDAGMRYFFKLPEGCYRNLKNLFGVEGDRSTVIEKIFEVIRRETGAPKSTSHFDLFLVEIEPYAAAMGVEKFKIYSPSDFIEAIVSRYAQTGKIQLDKRFFREGIRDQAVYAFLDGFQN</sequence>
<evidence type="ECO:0000256" key="4">
    <source>
        <dbReference type="PROSITE-ProRule" id="PRU01161"/>
    </source>
</evidence>
<keyword evidence="3 4" id="KW-0443">Lipid metabolism</keyword>
<dbReference type="Gene3D" id="3.40.1090.10">
    <property type="entry name" value="Cytosolic phospholipase A2 catalytic domain"/>
    <property type="match status" value="2"/>
</dbReference>
<evidence type="ECO:0000256" key="2">
    <source>
        <dbReference type="ARBA" id="ARBA00022963"/>
    </source>
</evidence>
<comment type="caution">
    <text evidence="6">The sequence shown here is derived from an EMBL/GenBank/DDBJ whole genome shotgun (WGS) entry which is preliminary data.</text>
</comment>
<dbReference type="GO" id="GO:0016787">
    <property type="term" value="F:hydrolase activity"/>
    <property type="evidence" value="ECO:0007669"/>
    <property type="project" value="UniProtKB-UniRule"/>
</dbReference>
<dbReference type="SUPFAM" id="SSF52151">
    <property type="entry name" value="FabD/lysophospholipase-like"/>
    <property type="match status" value="1"/>
</dbReference>
<evidence type="ECO:0000256" key="1">
    <source>
        <dbReference type="ARBA" id="ARBA00022801"/>
    </source>
</evidence>
<accession>A0A9D1NCR2</accession>
<feature type="short sequence motif" description="GXSXG" evidence="4">
    <location>
        <begin position="35"/>
        <end position="39"/>
    </location>
</feature>
<dbReference type="InterPro" id="IPR050301">
    <property type="entry name" value="NTE"/>
</dbReference>
<dbReference type="Proteomes" id="UP000886891">
    <property type="component" value="Unassembled WGS sequence"/>
</dbReference>
<proteinExistence type="predicted"/>
<evidence type="ECO:0000256" key="3">
    <source>
        <dbReference type="ARBA" id="ARBA00023098"/>
    </source>
</evidence>
<dbReference type="EMBL" id="DVOH01000052">
    <property type="protein sequence ID" value="HIV00733.1"/>
    <property type="molecule type" value="Genomic_DNA"/>
</dbReference>
<evidence type="ECO:0000259" key="5">
    <source>
        <dbReference type="PROSITE" id="PS51635"/>
    </source>
</evidence>
<evidence type="ECO:0000313" key="7">
    <source>
        <dbReference type="Proteomes" id="UP000886891"/>
    </source>
</evidence>
<dbReference type="PANTHER" id="PTHR14226:SF57">
    <property type="entry name" value="BLR7027 PROTEIN"/>
    <property type="match status" value="1"/>
</dbReference>
<dbReference type="CDD" id="cd07209">
    <property type="entry name" value="Pat_hypo_Ecoli_Z1214_like"/>
    <property type="match status" value="1"/>
</dbReference>
<keyword evidence="1 4" id="KW-0378">Hydrolase</keyword>
<dbReference type="Pfam" id="PF01734">
    <property type="entry name" value="Patatin"/>
    <property type="match status" value="1"/>
</dbReference>
<dbReference type="AlphaFoldDB" id="A0A9D1NCR2"/>
<gene>
    <name evidence="6" type="ORF">IAB14_06445</name>
</gene>
<keyword evidence="2 4" id="KW-0442">Lipid degradation</keyword>
<dbReference type="GO" id="GO:0016042">
    <property type="term" value="P:lipid catabolic process"/>
    <property type="evidence" value="ECO:0007669"/>
    <property type="project" value="UniProtKB-UniRule"/>
</dbReference>
<reference evidence="6" key="1">
    <citation type="submission" date="2020-10" db="EMBL/GenBank/DDBJ databases">
        <authorList>
            <person name="Gilroy R."/>
        </authorList>
    </citation>
    <scope>NUCLEOTIDE SEQUENCE</scope>
    <source>
        <strain evidence="6">23406</strain>
    </source>
</reference>
<dbReference type="PROSITE" id="PS51635">
    <property type="entry name" value="PNPLA"/>
    <property type="match status" value="1"/>
</dbReference>
<feature type="short sequence motif" description="DGA/G" evidence="4">
    <location>
        <begin position="179"/>
        <end position="181"/>
    </location>
</feature>
<name>A0A9D1NCR2_9FIRM</name>
<feature type="active site" description="Nucleophile" evidence="4">
    <location>
        <position position="37"/>
    </location>
</feature>
<dbReference type="InterPro" id="IPR016035">
    <property type="entry name" value="Acyl_Trfase/lysoPLipase"/>
</dbReference>
<feature type="active site" description="Proton acceptor" evidence="4">
    <location>
        <position position="179"/>
    </location>
</feature>
<dbReference type="PANTHER" id="PTHR14226">
    <property type="entry name" value="NEUROPATHY TARGET ESTERASE/SWISS CHEESE D.MELANOGASTER"/>
    <property type="match status" value="1"/>
</dbReference>
<evidence type="ECO:0000313" key="6">
    <source>
        <dbReference type="EMBL" id="HIV00733.1"/>
    </source>
</evidence>
<dbReference type="InterPro" id="IPR002641">
    <property type="entry name" value="PNPLA_dom"/>
</dbReference>
<protein>
    <submittedName>
        <fullName evidence="6">Patatin-like phospholipase family protein</fullName>
    </submittedName>
</protein>
<reference evidence="6" key="2">
    <citation type="journal article" date="2021" name="PeerJ">
        <title>Extensive microbial diversity within the chicken gut microbiome revealed by metagenomics and culture.</title>
        <authorList>
            <person name="Gilroy R."/>
            <person name="Ravi A."/>
            <person name="Getino M."/>
            <person name="Pursley I."/>
            <person name="Horton D.L."/>
            <person name="Alikhan N.F."/>
            <person name="Baker D."/>
            <person name="Gharbi K."/>
            <person name="Hall N."/>
            <person name="Watson M."/>
            <person name="Adriaenssens E.M."/>
            <person name="Foster-Nyarko E."/>
            <person name="Jarju S."/>
            <person name="Secka A."/>
            <person name="Antonio M."/>
            <person name="Oren A."/>
            <person name="Chaudhuri R.R."/>
            <person name="La Ragione R."/>
            <person name="Hildebrand F."/>
            <person name="Pallen M.J."/>
        </authorList>
    </citation>
    <scope>NUCLEOTIDE SEQUENCE</scope>
    <source>
        <strain evidence="6">23406</strain>
    </source>
</reference>